<feature type="compositionally biased region" description="Gly residues" evidence="1">
    <location>
        <begin position="121"/>
        <end position="133"/>
    </location>
</feature>
<evidence type="ECO:0000313" key="2">
    <source>
        <dbReference type="EMBL" id="CAD7439092.1"/>
    </source>
</evidence>
<dbReference type="AlphaFoldDB" id="A0A7R9EPN5"/>
<proteinExistence type="predicted"/>
<reference evidence="2" key="1">
    <citation type="submission" date="2020-11" db="EMBL/GenBank/DDBJ databases">
        <authorList>
            <person name="Tran Van P."/>
        </authorList>
    </citation>
    <scope>NUCLEOTIDE SEQUENCE</scope>
</reference>
<sequence length="133" mass="14658">MSCKNIRVEKWEEANLEGVLVVPSNLSNSLVGDLNLDKEHLNSPRLPPTASLMVTRPRLDMATELQKRLPIVVACGVYGLPWQTYSRDDIFNCQYACTDGGCKCPQPPQQGQQPYNYPSYGGYGGQPGGPDNQ</sequence>
<name>A0A7R9EPN5_9NEOP</name>
<dbReference type="EMBL" id="OD564593">
    <property type="protein sequence ID" value="CAD7439092.1"/>
    <property type="molecule type" value="Genomic_DNA"/>
</dbReference>
<feature type="region of interest" description="Disordered" evidence="1">
    <location>
        <begin position="106"/>
        <end position="133"/>
    </location>
</feature>
<accession>A0A7R9EPN5</accession>
<gene>
    <name evidence="2" type="ORF">TBIB3V08_LOCUS1670</name>
</gene>
<organism evidence="2">
    <name type="scientific">Timema bartmani</name>
    <dbReference type="NCBI Taxonomy" id="61472"/>
    <lineage>
        <taxon>Eukaryota</taxon>
        <taxon>Metazoa</taxon>
        <taxon>Ecdysozoa</taxon>
        <taxon>Arthropoda</taxon>
        <taxon>Hexapoda</taxon>
        <taxon>Insecta</taxon>
        <taxon>Pterygota</taxon>
        <taxon>Neoptera</taxon>
        <taxon>Polyneoptera</taxon>
        <taxon>Phasmatodea</taxon>
        <taxon>Timematodea</taxon>
        <taxon>Timematoidea</taxon>
        <taxon>Timematidae</taxon>
        <taxon>Timema</taxon>
    </lineage>
</organism>
<feature type="compositionally biased region" description="Low complexity" evidence="1">
    <location>
        <begin position="109"/>
        <end position="120"/>
    </location>
</feature>
<protein>
    <submittedName>
        <fullName evidence="2">Uncharacterized protein</fullName>
    </submittedName>
</protein>
<evidence type="ECO:0000256" key="1">
    <source>
        <dbReference type="SAM" id="MobiDB-lite"/>
    </source>
</evidence>